<evidence type="ECO:0000313" key="3">
    <source>
        <dbReference type="Proteomes" id="UP000242877"/>
    </source>
</evidence>
<reference evidence="2 3" key="1">
    <citation type="journal article" date="2016" name="Genome Biol. Evol.">
        <title>Divergent and convergent evolution of fungal pathogenicity.</title>
        <authorList>
            <person name="Shang Y."/>
            <person name="Xiao G."/>
            <person name="Zheng P."/>
            <person name="Cen K."/>
            <person name="Zhan S."/>
            <person name="Wang C."/>
        </authorList>
    </citation>
    <scope>NUCLEOTIDE SEQUENCE [LARGE SCALE GENOMIC DNA]</scope>
    <source>
        <strain evidence="2 3">ARSEF 7405</strain>
    </source>
</reference>
<dbReference type="EMBL" id="AZGZ01000013">
    <property type="protein sequence ID" value="KZZ91660.1"/>
    <property type="molecule type" value="Genomic_DNA"/>
</dbReference>
<dbReference type="Proteomes" id="UP000242877">
    <property type="component" value="Unassembled WGS sequence"/>
</dbReference>
<feature type="compositionally biased region" description="Gly residues" evidence="1">
    <location>
        <begin position="133"/>
        <end position="155"/>
    </location>
</feature>
<keyword evidence="3" id="KW-1185">Reference proteome</keyword>
<name>A0A166NQ98_9EURO</name>
<dbReference type="VEuPathDB" id="FungiDB:AAP_03366"/>
<sequence>MLGKDSPWMRLLRGKSRHIHNLEEVRHQHPGKKRQQSRDTTNTAASPTTIPESQSDIKPESPTDATPQTIAEPRGSASPVRAESQEHPKKRKSGRGGWDVPGLNILTTSSGSAGSSGDGGGGHSHISHSSHSGGCGDGGGGGGGGDGGGGGGGSC</sequence>
<accession>A0A166NQ98</accession>
<dbReference type="AlphaFoldDB" id="A0A166NQ98"/>
<proteinExistence type="predicted"/>
<evidence type="ECO:0000313" key="2">
    <source>
        <dbReference type="EMBL" id="KZZ91660.1"/>
    </source>
</evidence>
<organism evidence="2 3">
    <name type="scientific">Ascosphaera apis ARSEF 7405</name>
    <dbReference type="NCBI Taxonomy" id="392613"/>
    <lineage>
        <taxon>Eukaryota</taxon>
        <taxon>Fungi</taxon>
        <taxon>Dikarya</taxon>
        <taxon>Ascomycota</taxon>
        <taxon>Pezizomycotina</taxon>
        <taxon>Eurotiomycetes</taxon>
        <taxon>Eurotiomycetidae</taxon>
        <taxon>Onygenales</taxon>
        <taxon>Ascosphaeraceae</taxon>
        <taxon>Ascosphaera</taxon>
    </lineage>
</organism>
<feature type="compositionally biased region" description="Polar residues" evidence="1">
    <location>
        <begin position="38"/>
        <end position="54"/>
    </location>
</feature>
<protein>
    <submittedName>
        <fullName evidence="2">Uncharacterized protein</fullName>
    </submittedName>
</protein>
<comment type="caution">
    <text evidence="2">The sequence shown here is derived from an EMBL/GenBank/DDBJ whole genome shotgun (WGS) entry which is preliminary data.</text>
</comment>
<evidence type="ECO:0000256" key="1">
    <source>
        <dbReference type="SAM" id="MobiDB-lite"/>
    </source>
</evidence>
<feature type="compositionally biased region" description="Gly residues" evidence="1">
    <location>
        <begin position="114"/>
        <end position="123"/>
    </location>
</feature>
<gene>
    <name evidence="2" type="ORF">AAP_03366</name>
</gene>
<feature type="region of interest" description="Disordered" evidence="1">
    <location>
        <begin position="1"/>
        <end position="155"/>
    </location>
</feature>